<evidence type="ECO:0000313" key="1">
    <source>
        <dbReference type="EMBL" id="URE05850.1"/>
    </source>
</evidence>
<dbReference type="Proteomes" id="UP001055439">
    <property type="component" value="Chromosome 5"/>
</dbReference>
<keyword evidence="2" id="KW-1185">Reference proteome</keyword>
<organism evidence="1 2">
    <name type="scientific">Musa troglodytarum</name>
    <name type="common">fe'i banana</name>
    <dbReference type="NCBI Taxonomy" id="320322"/>
    <lineage>
        <taxon>Eukaryota</taxon>
        <taxon>Viridiplantae</taxon>
        <taxon>Streptophyta</taxon>
        <taxon>Embryophyta</taxon>
        <taxon>Tracheophyta</taxon>
        <taxon>Spermatophyta</taxon>
        <taxon>Magnoliopsida</taxon>
        <taxon>Liliopsida</taxon>
        <taxon>Zingiberales</taxon>
        <taxon>Musaceae</taxon>
        <taxon>Musa</taxon>
    </lineage>
</organism>
<reference evidence="1" key="1">
    <citation type="submission" date="2022-05" db="EMBL/GenBank/DDBJ databases">
        <title>The Musa troglodytarum L. genome provides insights into the mechanism of non-climacteric behaviour and enrichment of carotenoids.</title>
        <authorList>
            <person name="Wang J."/>
        </authorList>
    </citation>
    <scope>NUCLEOTIDE SEQUENCE</scope>
    <source>
        <tissue evidence="1">Leaf</tissue>
    </source>
</reference>
<dbReference type="AlphaFoldDB" id="A0A9E7G1F0"/>
<protein>
    <submittedName>
        <fullName evidence="1">Uncharacterized protein</fullName>
    </submittedName>
</protein>
<accession>A0A9E7G1F0</accession>
<evidence type="ECO:0000313" key="2">
    <source>
        <dbReference type="Proteomes" id="UP001055439"/>
    </source>
</evidence>
<gene>
    <name evidence="1" type="ORF">MUK42_04277</name>
</gene>
<proteinExistence type="predicted"/>
<sequence length="109" mass="12520">MHPSRRKLDKGFIIALSLPSQGKHKKLMARAASDMKLVGVVTRRAVELQWQCALCPNLLWLGLMVEEALIFQQIPYDTVKRQDCKRIYISAEALFLLLESNKGTNRVYF</sequence>
<dbReference type="EMBL" id="CP097507">
    <property type="protein sequence ID" value="URE05850.1"/>
    <property type="molecule type" value="Genomic_DNA"/>
</dbReference>
<name>A0A9E7G1F0_9LILI</name>